<feature type="domain" description="SGNH hydrolase-type esterase" evidence="1">
    <location>
        <begin position="7"/>
        <end position="204"/>
    </location>
</feature>
<accession>A0A2P6N6E4</accession>
<protein>
    <recommendedName>
        <fullName evidence="1">SGNH hydrolase-type esterase domain-containing protein</fullName>
    </recommendedName>
</protein>
<dbReference type="InParanoid" id="A0A2P6N6E4"/>
<reference evidence="2 3" key="1">
    <citation type="journal article" date="2018" name="Genome Biol. Evol.">
        <title>Multiple Roots of Fruiting Body Formation in Amoebozoa.</title>
        <authorList>
            <person name="Hillmann F."/>
            <person name="Forbes G."/>
            <person name="Novohradska S."/>
            <person name="Ferling I."/>
            <person name="Riege K."/>
            <person name="Groth M."/>
            <person name="Westermann M."/>
            <person name="Marz M."/>
            <person name="Spaller T."/>
            <person name="Winckler T."/>
            <person name="Schaap P."/>
            <person name="Glockner G."/>
        </authorList>
    </citation>
    <scope>NUCLEOTIDE SEQUENCE [LARGE SCALE GENOMIC DNA]</scope>
    <source>
        <strain evidence="2 3">Jena</strain>
    </source>
</reference>
<organism evidence="2 3">
    <name type="scientific">Planoprotostelium fungivorum</name>
    <dbReference type="NCBI Taxonomy" id="1890364"/>
    <lineage>
        <taxon>Eukaryota</taxon>
        <taxon>Amoebozoa</taxon>
        <taxon>Evosea</taxon>
        <taxon>Variosea</taxon>
        <taxon>Cavosteliida</taxon>
        <taxon>Cavosteliaceae</taxon>
        <taxon>Planoprotostelium</taxon>
    </lineage>
</organism>
<evidence type="ECO:0000259" key="1">
    <source>
        <dbReference type="Pfam" id="PF13472"/>
    </source>
</evidence>
<dbReference type="InterPro" id="IPR013830">
    <property type="entry name" value="SGNH_hydro"/>
</dbReference>
<dbReference type="InterPro" id="IPR036514">
    <property type="entry name" value="SGNH_hydro_sf"/>
</dbReference>
<proteinExistence type="predicted"/>
<dbReference type="Gene3D" id="3.40.50.1110">
    <property type="entry name" value="SGNH hydrolase"/>
    <property type="match status" value="1"/>
</dbReference>
<dbReference type="EMBL" id="MDYQ01000181">
    <property type="protein sequence ID" value="PRP79524.1"/>
    <property type="molecule type" value="Genomic_DNA"/>
</dbReference>
<keyword evidence="3" id="KW-1185">Reference proteome</keyword>
<dbReference type="SUPFAM" id="SSF52266">
    <property type="entry name" value="SGNH hydrolase"/>
    <property type="match status" value="1"/>
</dbReference>
<evidence type="ECO:0000313" key="3">
    <source>
        <dbReference type="Proteomes" id="UP000241769"/>
    </source>
</evidence>
<comment type="caution">
    <text evidence="2">The sequence shown here is derived from an EMBL/GenBank/DDBJ whole genome shotgun (WGS) entry which is preliminary data.</text>
</comment>
<name>A0A2P6N6E4_9EUKA</name>
<dbReference type="OrthoDB" id="671439at2759"/>
<dbReference type="STRING" id="1890364.A0A2P6N6E4"/>
<evidence type="ECO:0000313" key="2">
    <source>
        <dbReference type="EMBL" id="PRP79524.1"/>
    </source>
</evidence>
<dbReference type="PANTHER" id="PTHR14209">
    <property type="entry name" value="ISOAMYL ACETATE-HYDROLYZING ESTERASE 1"/>
    <property type="match status" value="1"/>
</dbReference>
<dbReference type="InterPro" id="IPR045136">
    <property type="entry name" value="Iah1-like"/>
</dbReference>
<gene>
    <name evidence="2" type="ORF">PROFUN_12715</name>
</gene>
<dbReference type="CDD" id="cd01838">
    <property type="entry name" value="Isoamyl_acetate_hydrolase_like"/>
    <property type="match status" value="1"/>
</dbReference>
<sequence>MRKKVYLFGDSITQFSFCVQDEFSPGWGALVSEQYARKADVINQGYSGYNSRWYLHLIEQIFPEPLSQKESAEVLFATLFLGANDCSRLEDNPRQHVPIDEYEKNLGQIVDSIRKNIREDLPIILISQPAFDEEGWLARDRKDNPNLARSNRSAADAEAYSRAAIRAASSKQCHSLDLYQQMMSQPNWKDLLSDGLHLSRSGNAFVYRSLMQYIKKQVPTAAPGQLKEDFPNWRAVDLEDLKGSIKQLLEVWTAVNTTDISIVSDTQTALRFSRMQLKPKL</sequence>
<dbReference type="Pfam" id="PF13472">
    <property type="entry name" value="Lipase_GDSL_2"/>
    <property type="match status" value="1"/>
</dbReference>
<dbReference type="AlphaFoldDB" id="A0A2P6N6E4"/>
<dbReference type="PANTHER" id="PTHR14209:SF19">
    <property type="entry name" value="ISOAMYL ACETATE-HYDROLYZING ESTERASE 1 HOMOLOG"/>
    <property type="match status" value="1"/>
</dbReference>
<dbReference type="Proteomes" id="UP000241769">
    <property type="component" value="Unassembled WGS sequence"/>
</dbReference>